<feature type="transmembrane region" description="Helical" evidence="7">
    <location>
        <begin position="347"/>
        <end position="371"/>
    </location>
</feature>
<gene>
    <name evidence="8" type="ORF">O181_028157</name>
</gene>
<protein>
    <submittedName>
        <fullName evidence="8">Uncharacterized protein</fullName>
    </submittedName>
</protein>
<evidence type="ECO:0000256" key="1">
    <source>
        <dbReference type="ARBA" id="ARBA00004127"/>
    </source>
</evidence>
<dbReference type="Proteomes" id="UP000765509">
    <property type="component" value="Unassembled WGS sequence"/>
</dbReference>
<feature type="region of interest" description="Disordered" evidence="6">
    <location>
        <begin position="1"/>
        <end position="28"/>
    </location>
</feature>
<dbReference type="GO" id="GO:0012505">
    <property type="term" value="C:endomembrane system"/>
    <property type="evidence" value="ECO:0007669"/>
    <property type="project" value="UniProtKB-SubCell"/>
</dbReference>
<dbReference type="EMBL" id="AVOT02009605">
    <property type="protein sequence ID" value="MBW0488442.1"/>
    <property type="molecule type" value="Genomic_DNA"/>
</dbReference>
<evidence type="ECO:0000313" key="9">
    <source>
        <dbReference type="Proteomes" id="UP000765509"/>
    </source>
</evidence>
<evidence type="ECO:0000256" key="6">
    <source>
        <dbReference type="SAM" id="MobiDB-lite"/>
    </source>
</evidence>
<evidence type="ECO:0000256" key="5">
    <source>
        <dbReference type="ARBA" id="ARBA00023136"/>
    </source>
</evidence>
<comment type="subcellular location">
    <subcellularLocation>
        <location evidence="1">Endomembrane system</location>
        <topology evidence="1">Multi-pass membrane protein</topology>
    </subcellularLocation>
</comment>
<feature type="transmembrane region" description="Helical" evidence="7">
    <location>
        <begin position="286"/>
        <end position="310"/>
    </location>
</feature>
<evidence type="ECO:0000256" key="7">
    <source>
        <dbReference type="SAM" id="Phobius"/>
    </source>
</evidence>
<evidence type="ECO:0000256" key="4">
    <source>
        <dbReference type="ARBA" id="ARBA00022989"/>
    </source>
</evidence>
<feature type="region of interest" description="Disordered" evidence="6">
    <location>
        <begin position="53"/>
        <end position="91"/>
    </location>
</feature>
<dbReference type="GO" id="GO:0005384">
    <property type="term" value="F:manganese ion transmembrane transporter activity"/>
    <property type="evidence" value="ECO:0007669"/>
    <property type="project" value="InterPro"/>
</dbReference>
<feature type="compositionally biased region" description="Polar residues" evidence="6">
    <location>
        <begin position="1"/>
        <end position="16"/>
    </location>
</feature>
<organism evidence="8 9">
    <name type="scientific">Austropuccinia psidii MF-1</name>
    <dbReference type="NCBI Taxonomy" id="1389203"/>
    <lineage>
        <taxon>Eukaryota</taxon>
        <taxon>Fungi</taxon>
        <taxon>Dikarya</taxon>
        <taxon>Basidiomycota</taxon>
        <taxon>Pucciniomycotina</taxon>
        <taxon>Pucciniomycetes</taxon>
        <taxon>Pucciniales</taxon>
        <taxon>Sphaerophragmiaceae</taxon>
        <taxon>Austropuccinia</taxon>
    </lineage>
</organism>
<name>A0A9Q3H2B9_9BASI</name>
<feature type="transmembrane region" description="Helical" evidence="7">
    <location>
        <begin position="316"/>
        <end position="335"/>
    </location>
</feature>
<accession>A0A9Q3H2B9</accession>
<dbReference type="Pfam" id="PF01988">
    <property type="entry name" value="VIT1"/>
    <property type="match status" value="1"/>
</dbReference>
<keyword evidence="3 7" id="KW-0812">Transmembrane</keyword>
<reference evidence="8" key="1">
    <citation type="submission" date="2021-03" db="EMBL/GenBank/DDBJ databases">
        <title>Draft genome sequence of rust myrtle Austropuccinia psidii MF-1, a brazilian biotype.</title>
        <authorList>
            <person name="Quecine M.C."/>
            <person name="Pachon D.M.R."/>
            <person name="Bonatelli M.L."/>
            <person name="Correr F.H."/>
            <person name="Franceschini L.M."/>
            <person name="Leite T.F."/>
            <person name="Margarido G.R.A."/>
            <person name="Almeida C.A."/>
            <person name="Ferrarezi J.A."/>
            <person name="Labate C.A."/>
        </authorList>
    </citation>
    <scope>NUCLEOTIDE SEQUENCE</scope>
    <source>
        <strain evidence="8">MF-1</strain>
    </source>
</reference>
<evidence type="ECO:0000256" key="3">
    <source>
        <dbReference type="ARBA" id="ARBA00022692"/>
    </source>
</evidence>
<proteinExistence type="inferred from homology"/>
<comment type="similarity">
    <text evidence="2">Belongs to the CCC1 family.</text>
</comment>
<dbReference type="PANTHER" id="PTHR31851">
    <property type="entry name" value="FE(2+)/MN(2+) TRANSPORTER PCL1"/>
    <property type="match status" value="1"/>
</dbReference>
<dbReference type="AlphaFoldDB" id="A0A9Q3H2B9"/>
<evidence type="ECO:0000256" key="2">
    <source>
        <dbReference type="ARBA" id="ARBA00007049"/>
    </source>
</evidence>
<comment type="caution">
    <text evidence="8">The sequence shown here is derived from an EMBL/GenBank/DDBJ whole genome shotgun (WGS) entry which is preliminary data.</text>
</comment>
<keyword evidence="9" id="KW-1185">Reference proteome</keyword>
<dbReference type="OrthoDB" id="73465at2759"/>
<dbReference type="InterPro" id="IPR008217">
    <property type="entry name" value="Ccc1_fam"/>
</dbReference>
<keyword evidence="4 7" id="KW-1133">Transmembrane helix</keyword>
<evidence type="ECO:0000313" key="8">
    <source>
        <dbReference type="EMBL" id="MBW0488442.1"/>
    </source>
</evidence>
<sequence length="378" mass="40799">MASIQKNSNTGDSIAVSNADRHSQTSGPIVDYDGFCSFSESLLCEESKSWSQRMKSTSKASDENHTVKGGTKTVSESVRNSKKQEEDDEENHIDADVVRDIIIGLSDGLTVPFGLTAGLSSLGSSQLVVVAGMAELISGAISMGIGGYLASEAERDLFRARQKILRTRVAGSSSDELRGLVQEILGPFGVQNSICNDVAQDLLKAEELETHFRLSQLHQKQLQKGTLRKLLNFFSRKPKAYASLAKINDHEHVSLTVSEPKTEISGMTNFLLRFGEGKEEVPTLRLYISAFTIGTSYFLGGLIPMGPYFFVEKANVALLWSSFVMFLTLLVFGALKSYCTGAKSSPASLLKGSLSTVVVGGGAAAASYFIVKVLEAKK</sequence>
<dbReference type="GO" id="GO:0030026">
    <property type="term" value="P:intracellular manganese ion homeostasis"/>
    <property type="evidence" value="ECO:0007669"/>
    <property type="project" value="InterPro"/>
</dbReference>
<keyword evidence="5 7" id="KW-0472">Membrane</keyword>